<evidence type="ECO:0000256" key="1">
    <source>
        <dbReference type="ARBA" id="ARBA00001911"/>
    </source>
</evidence>
<dbReference type="NCBIfam" id="TIGR01409">
    <property type="entry name" value="TAT_signal_seq"/>
    <property type="match status" value="1"/>
</dbReference>
<keyword evidence="9" id="KW-1185">Reference proteome</keyword>
<evidence type="ECO:0000256" key="4">
    <source>
        <dbReference type="ARBA" id="ARBA00023027"/>
    </source>
</evidence>
<proteinExistence type="inferred from homology"/>
<dbReference type="InterPro" id="IPR036291">
    <property type="entry name" value="NAD(P)-bd_dom_sf"/>
</dbReference>
<evidence type="ECO:0000256" key="3">
    <source>
        <dbReference type="ARBA" id="ARBA00022801"/>
    </source>
</evidence>
<accession>A0A7G9LDS5</accession>
<name>A0A7G9LDS5_9FLAO</name>
<feature type="domain" description="Glycosyl hydrolase 109 C-terminal" evidence="7">
    <location>
        <begin position="174"/>
        <end position="355"/>
    </location>
</feature>
<dbReference type="Gene3D" id="3.30.360.10">
    <property type="entry name" value="Dihydrodipicolinate Reductase, domain 2"/>
    <property type="match status" value="1"/>
</dbReference>
<gene>
    <name evidence="8" type="ORF">H9W90_06560</name>
</gene>
<comment type="similarity">
    <text evidence="2">Belongs to the Gfo/Idh/MocA family. Glycosyl hydrolase 109 subfamily.</text>
</comment>
<dbReference type="Proteomes" id="UP000515808">
    <property type="component" value="Chromosome"/>
</dbReference>
<comment type="cofactor">
    <cofactor evidence="1">
        <name>NAD(+)</name>
        <dbReference type="ChEBI" id="CHEBI:57540"/>
    </cofactor>
</comment>
<evidence type="ECO:0000313" key="9">
    <source>
        <dbReference type="Proteomes" id="UP000515808"/>
    </source>
</evidence>
<sequence length="452" mass="50400">MTSRRNFIKKSALTGLGMSVLPNITYGSNLKSPQQKLKLAFIGVGLRGSQHLKNALLRKDLEITAICDIDPERIRIALNNIDKAGFSKPQVFGSSDYDYRNLLDLKNVDAVIISTPWLWHTKMAVDTMKAGKYTGLEVSAANTLEECWDLVNTHEATGTNLMLLENVNYRRDVLAVLNMVKQNVFGELVHFRCGYQHDLRFVKLNDGKSAYGRGVEFGEKGISESKWRTQHSLLRNADVYPTHGIGPIAAMSNINRGNRFTSLTANASKGIGLHNYIVKNGGESHPNAKLKFKQGDVITSTIETANGETIIVTHDCNLPRPYSLGFRVQGANGLWEVDGNRMYIEGKSSPHKWDEADEWLKKYDHPLWKKYGEAATGAGHGGMDFFVLNAFVESAKENIAPPIDAYDAAAWSAITPLSELSIENNGAPQDFPDFTRGNWVKNKPYNWMKDTF</sequence>
<dbReference type="InterPro" id="IPR000683">
    <property type="entry name" value="Gfo/Idh/MocA-like_OxRdtase_N"/>
</dbReference>
<dbReference type="PANTHER" id="PTHR43818:SF1">
    <property type="entry name" value="GLYCOSYL HYDROLASE FAMILY 109 PROTEIN"/>
    <property type="match status" value="1"/>
</dbReference>
<dbReference type="InterPro" id="IPR019546">
    <property type="entry name" value="TAT_signal_bac_arc"/>
</dbReference>
<dbReference type="RefSeq" id="WP_187483649.1">
    <property type="nucleotide sequence ID" value="NZ_CP060695.1"/>
</dbReference>
<evidence type="ECO:0000259" key="6">
    <source>
        <dbReference type="Pfam" id="PF01408"/>
    </source>
</evidence>
<evidence type="ECO:0000313" key="8">
    <source>
        <dbReference type="EMBL" id="QNM86774.1"/>
    </source>
</evidence>
<keyword evidence="5" id="KW-0326">Glycosidase</keyword>
<evidence type="ECO:0000256" key="2">
    <source>
        <dbReference type="ARBA" id="ARBA00009329"/>
    </source>
</evidence>
<dbReference type="InterPro" id="IPR049303">
    <property type="entry name" value="Glyco_hydro_109_C"/>
</dbReference>
<dbReference type="PANTHER" id="PTHR43818">
    <property type="entry name" value="BCDNA.GH03377"/>
    <property type="match status" value="1"/>
</dbReference>
<evidence type="ECO:0000256" key="5">
    <source>
        <dbReference type="ARBA" id="ARBA00023295"/>
    </source>
</evidence>
<organism evidence="8 9">
    <name type="scientific">Polaribacter pectinis</name>
    <dbReference type="NCBI Taxonomy" id="2738844"/>
    <lineage>
        <taxon>Bacteria</taxon>
        <taxon>Pseudomonadati</taxon>
        <taxon>Bacteroidota</taxon>
        <taxon>Flavobacteriia</taxon>
        <taxon>Flavobacteriales</taxon>
        <taxon>Flavobacteriaceae</taxon>
    </lineage>
</organism>
<feature type="domain" description="Gfo/Idh/MocA-like oxidoreductase N-terminal" evidence="6">
    <location>
        <begin position="38"/>
        <end position="162"/>
    </location>
</feature>
<dbReference type="Gene3D" id="3.40.50.720">
    <property type="entry name" value="NAD(P)-binding Rossmann-like Domain"/>
    <property type="match status" value="1"/>
</dbReference>
<dbReference type="EMBL" id="CP060695">
    <property type="protein sequence ID" value="QNM86774.1"/>
    <property type="molecule type" value="Genomic_DNA"/>
</dbReference>
<dbReference type="Pfam" id="PF21252">
    <property type="entry name" value="Glyco_hydro_109_C"/>
    <property type="match status" value="1"/>
</dbReference>
<dbReference type="GO" id="GO:0000166">
    <property type="term" value="F:nucleotide binding"/>
    <property type="evidence" value="ECO:0007669"/>
    <property type="project" value="InterPro"/>
</dbReference>
<dbReference type="InterPro" id="IPR050463">
    <property type="entry name" value="Gfo/Idh/MocA_oxidrdct_glycsds"/>
</dbReference>
<dbReference type="GO" id="GO:0016798">
    <property type="term" value="F:hydrolase activity, acting on glycosyl bonds"/>
    <property type="evidence" value="ECO:0007669"/>
    <property type="project" value="UniProtKB-KW"/>
</dbReference>
<reference evidence="8 9" key="1">
    <citation type="submission" date="2020-08" db="EMBL/GenBank/DDBJ databases">
        <title>Polaribacter sp. L12M9 isolated from gut of the Korean scallop.</title>
        <authorList>
            <person name="Jeong Y.S."/>
        </authorList>
    </citation>
    <scope>NUCLEOTIDE SEQUENCE [LARGE SCALE GENOMIC DNA]</scope>
    <source>
        <strain evidence="8 9">L12M9</strain>
    </source>
</reference>
<dbReference type="Pfam" id="PF01408">
    <property type="entry name" value="GFO_IDH_MocA"/>
    <property type="match status" value="1"/>
</dbReference>
<dbReference type="KEGG" id="ppec:H9W90_06560"/>
<evidence type="ECO:0000259" key="7">
    <source>
        <dbReference type="Pfam" id="PF21252"/>
    </source>
</evidence>
<keyword evidence="3" id="KW-0378">Hydrolase</keyword>
<protein>
    <submittedName>
        <fullName evidence="8">Gfo/Idh/MocA family oxidoreductase</fullName>
    </submittedName>
</protein>
<dbReference type="SUPFAM" id="SSF51735">
    <property type="entry name" value="NAD(P)-binding Rossmann-fold domains"/>
    <property type="match status" value="1"/>
</dbReference>
<keyword evidence="4" id="KW-0520">NAD</keyword>
<dbReference type="SUPFAM" id="SSF55347">
    <property type="entry name" value="Glyceraldehyde-3-phosphate dehydrogenase-like, C-terminal domain"/>
    <property type="match status" value="1"/>
</dbReference>
<dbReference type="AlphaFoldDB" id="A0A7G9LDS5"/>